<dbReference type="Gene3D" id="3.30.70.1620">
    <property type="match status" value="1"/>
</dbReference>
<dbReference type="GO" id="GO:0005737">
    <property type="term" value="C:cytoplasm"/>
    <property type="evidence" value="ECO:0007669"/>
    <property type="project" value="UniProtKB-SubCell"/>
</dbReference>
<comment type="subunit">
    <text evidence="6">Homodimer.</text>
</comment>
<dbReference type="PANTHER" id="PTHR43977">
    <property type="entry name" value="STRUCTURAL MAINTENANCE OF CHROMOSOMES PROTEIN 3"/>
    <property type="match status" value="1"/>
</dbReference>
<evidence type="ECO:0000313" key="10">
    <source>
        <dbReference type="Proteomes" id="UP000334340"/>
    </source>
</evidence>
<dbReference type="Proteomes" id="UP000334340">
    <property type="component" value="Unassembled WGS sequence"/>
</dbReference>
<dbReference type="InterPro" id="IPR011890">
    <property type="entry name" value="SMC_prok"/>
</dbReference>
<reference evidence="9 10" key="1">
    <citation type="submission" date="2019-07" db="EMBL/GenBank/DDBJ databases">
        <authorList>
            <person name="Cremers G."/>
        </authorList>
    </citation>
    <scope>NUCLEOTIDE SEQUENCE [LARGE SCALE GENOMIC DNA]</scope>
</reference>
<feature type="binding site" evidence="6">
    <location>
        <begin position="32"/>
        <end position="39"/>
    </location>
    <ligand>
        <name>ATP</name>
        <dbReference type="ChEBI" id="CHEBI:30616"/>
    </ligand>
</feature>
<dbReference type="GO" id="GO:0003677">
    <property type="term" value="F:DNA binding"/>
    <property type="evidence" value="ECO:0007669"/>
    <property type="project" value="UniProtKB-UniRule"/>
</dbReference>
<gene>
    <name evidence="6" type="primary">smc</name>
    <name evidence="9" type="ORF">MELA_00721</name>
</gene>
<feature type="compositionally biased region" description="Basic and acidic residues" evidence="7">
    <location>
        <begin position="314"/>
        <end position="332"/>
    </location>
</feature>
<dbReference type="Gene3D" id="3.40.50.300">
    <property type="entry name" value="P-loop containing nucleotide triphosphate hydrolases"/>
    <property type="match status" value="2"/>
</dbReference>
<keyword evidence="1 6" id="KW-0963">Cytoplasm</keyword>
<dbReference type="AlphaFoldDB" id="A0A564ZG95"/>
<comment type="function">
    <text evidence="6">Required for chromosome condensation and partitioning.</text>
</comment>
<dbReference type="PIRSF" id="PIRSF005719">
    <property type="entry name" value="SMC"/>
    <property type="match status" value="1"/>
</dbReference>
<dbReference type="GO" id="GO:0016887">
    <property type="term" value="F:ATP hydrolysis activity"/>
    <property type="evidence" value="ECO:0007669"/>
    <property type="project" value="InterPro"/>
</dbReference>
<dbReference type="SMART" id="SM00968">
    <property type="entry name" value="SMC_hinge"/>
    <property type="match status" value="1"/>
</dbReference>
<comment type="domain">
    <text evidence="6">Contains large globular domains required for ATP hydrolysis at each terminus and a third globular domain forming a flexible hinge near the middle of the molecule. These domains are separated by coiled-coil structures.</text>
</comment>
<evidence type="ECO:0000256" key="2">
    <source>
        <dbReference type="ARBA" id="ARBA00022741"/>
    </source>
</evidence>
<evidence type="ECO:0000256" key="7">
    <source>
        <dbReference type="SAM" id="MobiDB-lite"/>
    </source>
</evidence>
<evidence type="ECO:0000256" key="6">
    <source>
        <dbReference type="HAMAP-Rule" id="MF_01894"/>
    </source>
</evidence>
<dbReference type="GO" id="GO:0007059">
    <property type="term" value="P:chromosome segregation"/>
    <property type="evidence" value="ECO:0007669"/>
    <property type="project" value="UniProtKB-UniRule"/>
</dbReference>
<dbReference type="Pfam" id="PF06470">
    <property type="entry name" value="SMC_hinge"/>
    <property type="match status" value="1"/>
</dbReference>
<proteinExistence type="inferred from homology"/>
<dbReference type="SUPFAM" id="SSF75553">
    <property type="entry name" value="Smc hinge domain"/>
    <property type="match status" value="1"/>
</dbReference>
<evidence type="ECO:0000256" key="4">
    <source>
        <dbReference type="ARBA" id="ARBA00023054"/>
    </source>
</evidence>
<feature type="region of interest" description="Disordered" evidence="7">
    <location>
        <begin position="311"/>
        <end position="340"/>
    </location>
</feature>
<evidence type="ECO:0000256" key="5">
    <source>
        <dbReference type="ARBA" id="ARBA00023125"/>
    </source>
</evidence>
<evidence type="ECO:0000256" key="1">
    <source>
        <dbReference type="ARBA" id="ARBA00022490"/>
    </source>
</evidence>
<feature type="coiled-coil region" evidence="6">
    <location>
        <begin position="730"/>
        <end position="883"/>
    </location>
</feature>
<name>A0A564ZG95_9BACT</name>
<dbReference type="InterPro" id="IPR036277">
    <property type="entry name" value="SMC_hinge_sf"/>
</dbReference>
<accession>A0A564ZG95</accession>
<dbReference type="GO" id="GO:0005694">
    <property type="term" value="C:chromosome"/>
    <property type="evidence" value="ECO:0007669"/>
    <property type="project" value="InterPro"/>
</dbReference>
<comment type="similarity">
    <text evidence="6">Belongs to the SMC family.</text>
</comment>
<evidence type="ECO:0000259" key="8">
    <source>
        <dbReference type="SMART" id="SM00968"/>
    </source>
</evidence>
<dbReference type="Pfam" id="PF02463">
    <property type="entry name" value="SMC_N"/>
    <property type="match status" value="1"/>
</dbReference>
<dbReference type="InterPro" id="IPR010935">
    <property type="entry name" value="SMC_hinge"/>
</dbReference>
<keyword evidence="5 6" id="KW-0238">DNA-binding</keyword>
<dbReference type="GO" id="GO:0007062">
    <property type="term" value="P:sister chromatid cohesion"/>
    <property type="evidence" value="ECO:0007669"/>
    <property type="project" value="InterPro"/>
</dbReference>
<dbReference type="GO" id="GO:0005524">
    <property type="term" value="F:ATP binding"/>
    <property type="evidence" value="ECO:0007669"/>
    <property type="project" value="UniProtKB-UniRule"/>
</dbReference>
<feature type="coiled-coil region" evidence="6">
    <location>
        <begin position="437"/>
        <end position="499"/>
    </location>
</feature>
<dbReference type="InterPro" id="IPR024704">
    <property type="entry name" value="SMC"/>
</dbReference>
<dbReference type="NCBIfam" id="TIGR02168">
    <property type="entry name" value="SMC_prok_B"/>
    <property type="match status" value="1"/>
</dbReference>
<protein>
    <recommendedName>
        <fullName evidence="6">Chromosome partition protein Smc</fullName>
    </recommendedName>
</protein>
<dbReference type="InterPro" id="IPR027417">
    <property type="entry name" value="P-loop_NTPase"/>
</dbReference>
<comment type="subcellular location">
    <subcellularLocation>
        <location evidence="6">Cytoplasm</location>
    </subcellularLocation>
</comment>
<keyword evidence="4 6" id="KW-0175">Coiled coil</keyword>
<feature type="domain" description="SMC hinge" evidence="8">
    <location>
        <begin position="525"/>
        <end position="655"/>
    </location>
</feature>
<keyword evidence="3 6" id="KW-0067">ATP-binding</keyword>
<dbReference type="HAMAP" id="MF_01894">
    <property type="entry name" value="Smc_prok"/>
    <property type="match status" value="1"/>
</dbReference>
<feature type="coiled-coil region" evidence="6">
    <location>
        <begin position="167"/>
        <end position="303"/>
    </location>
</feature>
<keyword evidence="10" id="KW-1185">Reference proteome</keyword>
<keyword evidence="2 6" id="KW-0547">Nucleotide-binding</keyword>
<sequence length="1199" mass="133542">MRLSRLTAFGFKSFAEKVEVTFEPGVTAIVGPNGCGKSNLSDAIRWALGEQSAKLLRGDRMDDLIFAGNSIRKPLGMAEVSLIFTDNYGNIPTEFHEVTVTRRLYRSGESEYLLNHVPCRLRDITDLFLDTGLGGEPYALIEQGSIGSIVGAKPVERRLLIEEAAGIMTYKVRKRAALAKLEAAEQNLLRVSDIIREVERQKNSLKRQANKAERYRAYQDRACELRGFVKFSELQQLRQQLVLLQDSALAAQHAVDSAQAAVVAVEAEQEAMRIRELEQEQTRAAAQERLHELRGALSRNEAELNHVRQMLNESARRKQERRDRSTHLESRHTTLTQQEAEAKEREQLLTGELDAGRTQLDLRSSELQALEETIATATREIEATRRRLVQDAAALADRRNHLTSLRERARLYGTQRDLAIERKVRIEQQDRDLAPVEEAQRVVLEQAMERLELLQAERKTLAQQTAEEETARETMKPQLEALRDESAKLRSRLASLIELSQSFEGFIDGHRYLLTQQVQDGTSVEGLQGSLVDILDVPARYERAIETLLGEALQGLLMRRTEDVQEAIRLLVERGQGRATFLLHSEASSDQRSAVSSQNGAATSRLREILPSSGASVEGLALDLIRCADDHRPLVETLLVDGIIVRELSDAFALSAVLPSPFAIATLTGELVTSKGIIAGGPGGGSDILPRRREIARLRDRTRELHDNLQVVEASWEASCRRSVHLAESFELLNRRLHELEIERLKAETASSHTGAERRRFLQQIEVLTYEAGSHEADLRVLADEIRALENSLSELEDREQAAQRETMKLEAEAAAQQQERDRLIREVGEHRVRLTALQGQRELLASVLARAIEELGQVRGELESLAAEVADLQVREAEMEAAVVQLQGHLTSLIAAEQSAQQLVIAEDERRRELSETRQAGDERLRTLKHTLVETQQASSDAAIRLAELRNMILLLDEALREEGPPELEAVVLRLTNSGLGIDAANDELADLTARIAELGAVNMAALEEYQELAERHRFLSGQADDLSSSAQSLRTAISEINHTIQQRFSETLETVSGHLNRLWSCLIPSGQASLSLAEPQDGEDEPGVEMTVRIPGKRAALNLLSGGEKALAALALLFALFHTRPSPFCLLDEVDAPLDDANAERFASLLRDMATSAQFLLITHNKRTMAAADLLYGVTMEEHGVSKLLSLRMSRTA</sequence>
<dbReference type="EMBL" id="CABIKM010000011">
    <property type="protein sequence ID" value="VUZ84350.1"/>
    <property type="molecule type" value="Genomic_DNA"/>
</dbReference>
<feature type="coiled-coil region" evidence="6">
    <location>
        <begin position="360"/>
        <end position="387"/>
    </location>
</feature>
<dbReference type="GO" id="GO:0006260">
    <property type="term" value="P:DNA replication"/>
    <property type="evidence" value="ECO:0007669"/>
    <property type="project" value="UniProtKB-UniRule"/>
</dbReference>
<dbReference type="InterPro" id="IPR003395">
    <property type="entry name" value="RecF/RecN/SMC_N"/>
</dbReference>
<dbReference type="GO" id="GO:0030261">
    <property type="term" value="P:chromosome condensation"/>
    <property type="evidence" value="ECO:0007669"/>
    <property type="project" value="InterPro"/>
</dbReference>
<organism evidence="9 10">
    <name type="scientific">Candidatus Methylomirabilis lanthanidiphila</name>
    <dbReference type="NCBI Taxonomy" id="2211376"/>
    <lineage>
        <taxon>Bacteria</taxon>
        <taxon>Candidatus Methylomirabilota</taxon>
        <taxon>Candidatus Methylomirabilia</taxon>
        <taxon>Candidatus Methylomirabilales</taxon>
        <taxon>Candidatus Methylomirabilaceae</taxon>
        <taxon>Candidatus Methylomirabilis</taxon>
    </lineage>
</organism>
<evidence type="ECO:0000256" key="3">
    <source>
        <dbReference type="ARBA" id="ARBA00022840"/>
    </source>
</evidence>
<dbReference type="SUPFAM" id="SSF52540">
    <property type="entry name" value="P-loop containing nucleoside triphosphate hydrolases"/>
    <property type="match status" value="1"/>
</dbReference>
<evidence type="ECO:0000313" key="9">
    <source>
        <dbReference type="EMBL" id="VUZ84350.1"/>
    </source>
</evidence>
<dbReference type="Gene3D" id="1.20.1060.20">
    <property type="match status" value="1"/>
</dbReference>